<evidence type="ECO:0000256" key="1">
    <source>
        <dbReference type="SAM" id="MobiDB-lite"/>
    </source>
</evidence>
<feature type="chain" id="PRO_5013074317" description="Secreted protein" evidence="2">
    <location>
        <begin position="29"/>
        <end position="128"/>
    </location>
</feature>
<dbReference type="EMBL" id="CP021744">
    <property type="protein sequence ID" value="ARZ68219.1"/>
    <property type="molecule type" value="Genomic_DNA"/>
</dbReference>
<reference evidence="3 4" key="1">
    <citation type="submission" date="2017-06" db="EMBL/GenBank/DDBJ databases">
        <title>Streptomyces albireticuli Genome sequencing and assembly.</title>
        <authorList>
            <person name="Wang Y."/>
            <person name="Du B."/>
            <person name="Ding Y."/>
            <person name="Liu H."/>
            <person name="Hou Q."/>
            <person name="Liu K."/>
            <person name="Yao L."/>
            <person name="Wang C."/>
        </authorList>
    </citation>
    <scope>NUCLEOTIDE SEQUENCE [LARGE SCALE GENOMIC DNA]</scope>
    <source>
        <strain evidence="3 4">MDJK11</strain>
    </source>
</reference>
<name>A0A1Z2L1P9_9ACTN</name>
<evidence type="ECO:0000313" key="4">
    <source>
        <dbReference type="Proteomes" id="UP000195755"/>
    </source>
</evidence>
<feature type="signal peptide" evidence="2">
    <location>
        <begin position="1"/>
        <end position="28"/>
    </location>
</feature>
<feature type="compositionally biased region" description="Polar residues" evidence="1">
    <location>
        <begin position="77"/>
        <end position="88"/>
    </location>
</feature>
<feature type="region of interest" description="Disordered" evidence="1">
    <location>
        <begin position="32"/>
        <end position="115"/>
    </location>
</feature>
<gene>
    <name evidence="3" type="ORF">SMD11_2570</name>
</gene>
<organism evidence="3 4">
    <name type="scientific">Streptomyces albireticuli</name>
    <dbReference type="NCBI Taxonomy" id="1940"/>
    <lineage>
        <taxon>Bacteria</taxon>
        <taxon>Bacillati</taxon>
        <taxon>Actinomycetota</taxon>
        <taxon>Actinomycetes</taxon>
        <taxon>Kitasatosporales</taxon>
        <taxon>Streptomycetaceae</taxon>
        <taxon>Streptomyces</taxon>
    </lineage>
</organism>
<dbReference type="Proteomes" id="UP000195755">
    <property type="component" value="Chromosome"/>
</dbReference>
<evidence type="ECO:0000256" key="2">
    <source>
        <dbReference type="SAM" id="SignalP"/>
    </source>
</evidence>
<accession>A0A1Z2L1P9</accession>
<evidence type="ECO:0008006" key="5">
    <source>
        <dbReference type="Google" id="ProtNLM"/>
    </source>
</evidence>
<protein>
    <recommendedName>
        <fullName evidence="5">Secreted protein</fullName>
    </recommendedName>
</protein>
<dbReference type="KEGG" id="salj:SMD11_2570"/>
<dbReference type="RefSeq" id="WP_087926551.1">
    <property type="nucleotide sequence ID" value="NZ_CP021744.1"/>
</dbReference>
<proteinExistence type="predicted"/>
<sequence>MRIRSVGALAAFLVLALAVLLTIRTADAGETPAAPSLAYSAGAPASAEHDCAHPGEGSGGEQGMWRAHVSHRGGTAQPRQQVQTTAPLGNSPGGNGVDPCAGPSDRHAPVTARGSGRQVGTLIQVFRH</sequence>
<keyword evidence="2" id="KW-0732">Signal</keyword>
<dbReference type="AlphaFoldDB" id="A0A1Z2L1P9"/>
<evidence type="ECO:0000313" key="3">
    <source>
        <dbReference type="EMBL" id="ARZ68219.1"/>
    </source>
</evidence>